<dbReference type="Proteomes" id="UP001431217">
    <property type="component" value="Unassembled WGS sequence"/>
</dbReference>
<accession>A0ABT0MHZ4</accession>
<dbReference type="InterPro" id="IPR000223">
    <property type="entry name" value="Pept_S26A_signal_pept_1"/>
</dbReference>
<dbReference type="InterPro" id="IPR019533">
    <property type="entry name" value="Peptidase_S26"/>
</dbReference>
<proteinExistence type="inferred from homology"/>
<dbReference type="PANTHER" id="PTHR43390">
    <property type="entry name" value="SIGNAL PEPTIDASE I"/>
    <property type="match status" value="1"/>
</dbReference>
<sequence>MKISKQREPNSGILGWIQAEARPLLVMVLLLAVARTSFANHYSVPSGSMEDTLMTGDRVFVDMTAYGVRVPFTDIDIVPRGVPQRGDIAVFKSPLDGTRLIKRVVAVGGDEVSLVDGRLTINGRPLASASERDVEWFGPHRADLNLDYGGGPDIPYLVVPRGKVLMVGDHRGNSRDGRVFGLVDSRELYARAVSVYYRRGEGLVWKKL</sequence>
<dbReference type="PANTHER" id="PTHR43390:SF1">
    <property type="entry name" value="CHLOROPLAST PROCESSING PEPTIDASE"/>
    <property type="match status" value="1"/>
</dbReference>
<dbReference type="PRINTS" id="PR00727">
    <property type="entry name" value="LEADERPTASE"/>
</dbReference>
<evidence type="ECO:0000256" key="1">
    <source>
        <dbReference type="ARBA" id="ARBA00000677"/>
    </source>
</evidence>
<evidence type="ECO:0000313" key="8">
    <source>
        <dbReference type="EMBL" id="MCL1634494.1"/>
    </source>
</evidence>
<comment type="catalytic activity">
    <reaction evidence="1 6">
        <text>Cleavage of hydrophobic, N-terminal signal or leader sequences from secreted and periplasmic proteins.</text>
        <dbReference type="EC" id="3.4.21.89"/>
    </reaction>
</comment>
<evidence type="ECO:0000313" key="9">
    <source>
        <dbReference type="Proteomes" id="UP001431217"/>
    </source>
</evidence>
<reference evidence="8 9" key="1">
    <citation type="submission" date="2022-05" db="EMBL/GenBank/DDBJ databases">
        <title>Luteimonas sp. SX5, whole genome shotgun sequencing project.</title>
        <authorList>
            <person name="Zhao G."/>
            <person name="Shen L."/>
        </authorList>
    </citation>
    <scope>NUCLEOTIDE SEQUENCE [LARGE SCALE GENOMIC DNA]</scope>
    <source>
        <strain evidence="8 9">SX5</strain>
    </source>
</reference>
<evidence type="ECO:0000256" key="2">
    <source>
        <dbReference type="ARBA" id="ARBA00009370"/>
    </source>
</evidence>
<organism evidence="8 9">
    <name type="scientific">Luteimonas galliterrae</name>
    <dbReference type="NCBI Taxonomy" id="2940486"/>
    <lineage>
        <taxon>Bacteria</taxon>
        <taxon>Pseudomonadati</taxon>
        <taxon>Pseudomonadota</taxon>
        <taxon>Gammaproteobacteria</taxon>
        <taxon>Lysobacterales</taxon>
        <taxon>Lysobacteraceae</taxon>
        <taxon>Luteimonas</taxon>
    </lineage>
</organism>
<comment type="caution">
    <text evidence="8">The sequence shown here is derived from an EMBL/GenBank/DDBJ whole genome shotgun (WGS) entry which is preliminary data.</text>
</comment>
<dbReference type="EMBL" id="JAMBEP010000001">
    <property type="protein sequence ID" value="MCL1634494.1"/>
    <property type="molecule type" value="Genomic_DNA"/>
</dbReference>
<comment type="similarity">
    <text evidence="2 6">Belongs to the peptidase S26 family.</text>
</comment>
<dbReference type="InterPro" id="IPR036286">
    <property type="entry name" value="LexA/Signal_pep-like_sf"/>
</dbReference>
<keyword evidence="6" id="KW-0645">Protease</keyword>
<dbReference type="PROSITE" id="PS00760">
    <property type="entry name" value="SPASE_I_2"/>
    <property type="match status" value="1"/>
</dbReference>
<dbReference type="EC" id="3.4.21.89" evidence="3 6"/>
<protein>
    <recommendedName>
        <fullName evidence="4 6">Signal peptidase I</fullName>
        <ecNumber evidence="3 6">3.4.21.89</ecNumber>
    </recommendedName>
</protein>
<keyword evidence="9" id="KW-1185">Reference proteome</keyword>
<name>A0ABT0MHZ4_9GAMM</name>
<dbReference type="GO" id="GO:0009003">
    <property type="term" value="F:signal peptidase activity"/>
    <property type="evidence" value="ECO:0007669"/>
    <property type="project" value="UniProtKB-EC"/>
</dbReference>
<evidence type="ECO:0000256" key="4">
    <source>
        <dbReference type="ARBA" id="ARBA00019232"/>
    </source>
</evidence>
<comment type="subcellular location">
    <subcellularLocation>
        <location evidence="6">Membrane</location>
        <topology evidence="6">Multi-pass membrane protein</topology>
    </subcellularLocation>
</comment>
<dbReference type="SUPFAM" id="SSF51306">
    <property type="entry name" value="LexA/Signal peptidase"/>
    <property type="match status" value="1"/>
</dbReference>
<evidence type="ECO:0000256" key="5">
    <source>
        <dbReference type="ARBA" id="ARBA00022801"/>
    </source>
</evidence>
<evidence type="ECO:0000256" key="3">
    <source>
        <dbReference type="ARBA" id="ARBA00013208"/>
    </source>
</evidence>
<dbReference type="Pfam" id="PF10502">
    <property type="entry name" value="Peptidase_S26"/>
    <property type="match status" value="1"/>
</dbReference>
<dbReference type="PROSITE" id="PS00761">
    <property type="entry name" value="SPASE_I_3"/>
    <property type="match status" value="1"/>
</dbReference>
<evidence type="ECO:0000259" key="7">
    <source>
        <dbReference type="Pfam" id="PF10502"/>
    </source>
</evidence>
<keyword evidence="5 6" id="KW-0378">Hydrolase</keyword>
<dbReference type="CDD" id="cd06530">
    <property type="entry name" value="S26_SPase_I"/>
    <property type="match status" value="1"/>
</dbReference>
<dbReference type="Gene3D" id="2.10.109.10">
    <property type="entry name" value="Umud Fragment, subunit A"/>
    <property type="match status" value="1"/>
</dbReference>
<gene>
    <name evidence="8" type="primary">lepB</name>
    <name evidence="8" type="ORF">M2650_07595</name>
</gene>
<dbReference type="RefSeq" id="WP_249472998.1">
    <property type="nucleotide sequence ID" value="NZ_JAMBEP010000001.1"/>
</dbReference>
<feature type="domain" description="Peptidase S26" evidence="7">
    <location>
        <begin position="24"/>
        <end position="197"/>
    </location>
</feature>
<evidence type="ECO:0000256" key="6">
    <source>
        <dbReference type="RuleBase" id="RU362042"/>
    </source>
</evidence>
<dbReference type="InterPro" id="IPR019758">
    <property type="entry name" value="Pept_S26A_signal_pept_1_CS"/>
</dbReference>
<dbReference type="InterPro" id="IPR019757">
    <property type="entry name" value="Pept_S26A_signal_pept_1_Lys-AS"/>
</dbReference>
<dbReference type="NCBIfam" id="TIGR02227">
    <property type="entry name" value="sigpep_I_bact"/>
    <property type="match status" value="1"/>
</dbReference>